<name>A0A835HUN5_9MAGN</name>
<evidence type="ECO:0000313" key="1">
    <source>
        <dbReference type="EMBL" id="KAF9607295.1"/>
    </source>
</evidence>
<evidence type="ECO:0000313" key="2">
    <source>
        <dbReference type="Proteomes" id="UP000631114"/>
    </source>
</evidence>
<dbReference type="PANTHER" id="PTHR31348:SF4">
    <property type="entry name" value="PHYTOCHROME A-ASSOCIATED F-BOX PROTEIN"/>
    <property type="match status" value="1"/>
</dbReference>
<proteinExistence type="predicted"/>
<accession>A0A835HUN5</accession>
<dbReference type="EMBL" id="JADFTS010000005">
    <property type="protein sequence ID" value="KAF9607295.1"/>
    <property type="molecule type" value="Genomic_DNA"/>
</dbReference>
<gene>
    <name evidence="1" type="ORF">IFM89_033723</name>
</gene>
<protein>
    <submittedName>
        <fullName evidence="1">Uncharacterized protein</fullName>
    </submittedName>
</protein>
<dbReference type="PANTHER" id="PTHR31348">
    <property type="entry name" value="EID1-LIKE F-BOX PROTEIN 2-RELATED"/>
    <property type="match status" value="1"/>
</dbReference>
<reference evidence="1 2" key="1">
    <citation type="submission" date="2020-10" db="EMBL/GenBank/DDBJ databases">
        <title>The Coptis chinensis genome and diversification of protoberbering-type alkaloids.</title>
        <authorList>
            <person name="Wang B."/>
            <person name="Shu S."/>
            <person name="Song C."/>
            <person name="Liu Y."/>
        </authorList>
    </citation>
    <scope>NUCLEOTIDE SEQUENCE [LARGE SCALE GENOMIC DNA]</scope>
    <source>
        <strain evidence="1">HL-2020</strain>
        <tissue evidence="1">Leaf</tissue>
    </source>
</reference>
<comment type="caution">
    <text evidence="1">The sequence shown here is derived from an EMBL/GenBank/DDBJ whole genome shotgun (WGS) entry which is preliminary data.</text>
</comment>
<dbReference type="AlphaFoldDB" id="A0A835HUN5"/>
<dbReference type="OrthoDB" id="730977at2759"/>
<keyword evidence="2" id="KW-1185">Reference proteome</keyword>
<dbReference type="InterPro" id="IPR040267">
    <property type="entry name" value="EID1-like"/>
</dbReference>
<dbReference type="Proteomes" id="UP000631114">
    <property type="component" value="Unassembled WGS sequence"/>
</dbReference>
<organism evidence="1 2">
    <name type="scientific">Coptis chinensis</name>
    <dbReference type="NCBI Taxonomy" id="261450"/>
    <lineage>
        <taxon>Eukaryota</taxon>
        <taxon>Viridiplantae</taxon>
        <taxon>Streptophyta</taxon>
        <taxon>Embryophyta</taxon>
        <taxon>Tracheophyta</taxon>
        <taxon>Spermatophyta</taxon>
        <taxon>Magnoliopsida</taxon>
        <taxon>Ranunculales</taxon>
        <taxon>Ranunculaceae</taxon>
        <taxon>Coptidoideae</taxon>
        <taxon>Coptis</taxon>
    </lineage>
</organism>
<sequence length="187" mass="21219">MCLHHAGVLLENSDFGLERDLGPDENFQQSEQVDLSHFDQVPSTSHQECNLVTNTITPCNTTTWSLYDDLYFDTVYDVSEMKEEVVQPVLGDEELSGVVVKETWDLHSAFCLKRVFGFHDDGEPVVRAYVCENGHVSGAWTDRPMENPDKRATKNQRHRGPLPLFCSFQEETAGSLMLHCLLLFPKV</sequence>